<accession>A0A9W4WPY5</accession>
<reference evidence="2" key="1">
    <citation type="submission" date="2022-08" db="EMBL/GenBank/DDBJ databases">
        <authorList>
            <person name="Kallberg Y."/>
            <person name="Tangrot J."/>
            <person name="Rosling A."/>
        </authorList>
    </citation>
    <scope>NUCLEOTIDE SEQUENCE</scope>
    <source>
        <strain evidence="2">Wild A</strain>
    </source>
</reference>
<dbReference type="GO" id="GO:0004252">
    <property type="term" value="F:serine-type endopeptidase activity"/>
    <property type="evidence" value="ECO:0007669"/>
    <property type="project" value="InterPro"/>
</dbReference>
<proteinExistence type="predicted"/>
<evidence type="ECO:0000259" key="1">
    <source>
        <dbReference type="Pfam" id="PF05362"/>
    </source>
</evidence>
<dbReference type="EMBL" id="CAMKVN010001830">
    <property type="protein sequence ID" value="CAI2178286.1"/>
    <property type="molecule type" value="Genomic_DNA"/>
</dbReference>
<dbReference type="GO" id="GO:0006508">
    <property type="term" value="P:proteolysis"/>
    <property type="evidence" value="ECO:0007669"/>
    <property type="project" value="InterPro"/>
</dbReference>
<evidence type="ECO:0000313" key="3">
    <source>
        <dbReference type="Proteomes" id="UP001153678"/>
    </source>
</evidence>
<evidence type="ECO:0000313" key="2">
    <source>
        <dbReference type="EMBL" id="CAI2178286.1"/>
    </source>
</evidence>
<keyword evidence="3" id="KW-1185">Reference proteome</keyword>
<dbReference type="Proteomes" id="UP001153678">
    <property type="component" value="Unassembled WGS sequence"/>
</dbReference>
<sequence length="117" mass="12513">MGVEDERGDRGQTRKIVNFVLQQENIDPRRQGSSGGSAIYLALLSVLHQKPISHSVAATGNLIMSEQKGMVNGREILLASGTNLPIAGLEEKVAACAEKGLNRLVLSKYQTAPLLSS</sequence>
<dbReference type="InterPro" id="IPR020568">
    <property type="entry name" value="Ribosomal_Su5_D2-typ_SF"/>
</dbReference>
<protein>
    <submittedName>
        <fullName evidence="2">15685_t:CDS:1</fullName>
    </submittedName>
</protein>
<dbReference type="Pfam" id="PF05362">
    <property type="entry name" value="Lon_C"/>
    <property type="match status" value="1"/>
</dbReference>
<dbReference type="InterPro" id="IPR014721">
    <property type="entry name" value="Ribsml_uS5_D2-typ_fold_subgr"/>
</dbReference>
<comment type="caution">
    <text evidence="2">The sequence shown here is derived from an EMBL/GenBank/DDBJ whole genome shotgun (WGS) entry which is preliminary data.</text>
</comment>
<gene>
    <name evidence="2" type="ORF">FWILDA_LOCUS8508</name>
</gene>
<feature type="domain" description="Lon proteolytic" evidence="1">
    <location>
        <begin position="30"/>
        <end position="109"/>
    </location>
</feature>
<dbReference type="SUPFAM" id="SSF54211">
    <property type="entry name" value="Ribosomal protein S5 domain 2-like"/>
    <property type="match status" value="1"/>
</dbReference>
<organism evidence="2 3">
    <name type="scientific">Funneliformis geosporum</name>
    <dbReference type="NCBI Taxonomy" id="1117311"/>
    <lineage>
        <taxon>Eukaryota</taxon>
        <taxon>Fungi</taxon>
        <taxon>Fungi incertae sedis</taxon>
        <taxon>Mucoromycota</taxon>
        <taxon>Glomeromycotina</taxon>
        <taxon>Glomeromycetes</taxon>
        <taxon>Glomerales</taxon>
        <taxon>Glomeraceae</taxon>
        <taxon>Funneliformis</taxon>
    </lineage>
</organism>
<dbReference type="InterPro" id="IPR008269">
    <property type="entry name" value="Lon_proteolytic"/>
</dbReference>
<dbReference type="Gene3D" id="3.30.230.10">
    <property type="match status" value="1"/>
</dbReference>
<name>A0A9W4WPY5_9GLOM</name>
<dbReference type="OrthoDB" id="2439102at2759"/>
<dbReference type="GO" id="GO:0004176">
    <property type="term" value="F:ATP-dependent peptidase activity"/>
    <property type="evidence" value="ECO:0007669"/>
    <property type="project" value="InterPro"/>
</dbReference>
<dbReference type="AlphaFoldDB" id="A0A9W4WPY5"/>